<feature type="compositionally biased region" description="Low complexity" evidence="1">
    <location>
        <begin position="601"/>
        <end position="626"/>
    </location>
</feature>
<feature type="compositionally biased region" description="Polar residues" evidence="1">
    <location>
        <begin position="380"/>
        <end position="397"/>
    </location>
</feature>
<feature type="compositionally biased region" description="Polar residues" evidence="1">
    <location>
        <begin position="216"/>
        <end position="229"/>
    </location>
</feature>
<evidence type="ECO:0000313" key="3">
    <source>
        <dbReference type="Proteomes" id="UP001521184"/>
    </source>
</evidence>
<feature type="region of interest" description="Disordered" evidence="1">
    <location>
        <begin position="143"/>
        <end position="246"/>
    </location>
</feature>
<feature type="compositionally biased region" description="Low complexity" evidence="1">
    <location>
        <begin position="149"/>
        <end position="162"/>
    </location>
</feature>
<dbReference type="EMBL" id="JAKEKT020000015">
    <property type="protein sequence ID" value="KAL1646640.1"/>
    <property type="molecule type" value="Genomic_DNA"/>
</dbReference>
<feature type="compositionally biased region" description="Polar residues" evidence="1">
    <location>
        <begin position="188"/>
        <end position="197"/>
    </location>
</feature>
<evidence type="ECO:0000256" key="1">
    <source>
        <dbReference type="SAM" id="MobiDB-lite"/>
    </source>
</evidence>
<name>A0ABR3TX97_9PEZI</name>
<feature type="compositionally biased region" description="Basic and acidic residues" evidence="1">
    <location>
        <begin position="368"/>
        <end position="379"/>
    </location>
</feature>
<feature type="compositionally biased region" description="Pro residues" evidence="1">
    <location>
        <begin position="627"/>
        <end position="637"/>
    </location>
</feature>
<comment type="caution">
    <text evidence="2">The sequence shown here is derived from an EMBL/GenBank/DDBJ whole genome shotgun (WGS) entry which is preliminary data.</text>
</comment>
<feature type="compositionally biased region" description="Basic and acidic residues" evidence="1">
    <location>
        <begin position="52"/>
        <end position="73"/>
    </location>
</feature>
<dbReference type="Proteomes" id="UP001521184">
    <property type="component" value="Unassembled WGS sequence"/>
</dbReference>
<keyword evidence="3" id="KW-1185">Reference proteome</keyword>
<feature type="compositionally biased region" description="Polar residues" evidence="1">
    <location>
        <begin position="433"/>
        <end position="448"/>
    </location>
</feature>
<feature type="compositionally biased region" description="Polar residues" evidence="1">
    <location>
        <begin position="1"/>
        <end position="10"/>
    </location>
</feature>
<gene>
    <name evidence="2" type="ORF">SLS58_003228</name>
</gene>
<feature type="region of interest" description="Disordered" evidence="1">
    <location>
        <begin position="1"/>
        <end position="124"/>
    </location>
</feature>
<feature type="compositionally biased region" description="Basic and acidic residues" evidence="1">
    <location>
        <begin position="311"/>
        <end position="322"/>
    </location>
</feature>
<reference evidence="2 3" key="1">
    <citation type="journal article" date="2023" name="Plant Dis.">
        <title>First Report of Diplodia intermedia Causing Canker and Dieback Diseases on Apple Trees in Canada.</title>
        <authorList>
            <person name="Ellouze W."/>
            <person name="Ilyukhin E."/>
            <person name="Sulman M."/>
            <person name="Ali S."/>
        </authorList>
    </citation>
    <scope>NUCLEOTIDE SEQUENCE [LARGE SCALE GENOMIC DNA]</scope>
    <source>
        <strain evidence="2 3">M45-28</strain>
    </source>
</reference>
<feature type="region of interest" description="Disordered" evidence="1">
    <location>
        <begin position="300"/>
        <end position="448"/>
    </location>
</feature>
<evidence type="ECO:0000313" key="2">
    <source>
        <dbReference type="EMBL" id="KAL1646640.1"/>
    </source>
</evidence>
<feature type="region of interest" description="Disordered" evidence="1">
    <location>
        <begin position="477"/>
        <end position="496"/>
    </location>
</feature>
<feature type="compositionally biased region" description="Basic residues" evidence="1">
    <location>
        <begin position="544"/>
        <end position="555"/>
    </location>
</feature>
<sequence length="712" mass="76877">MLKSGNQALHEQTERATLPSQIRNTSGTSSKVSRATKATIRSVTPEVFGKSLSKEMTGDGHQQRNDQDNMDRDSPDDDSDSGLVIPRIRLQRTAKATMPTPEQLSRRKWKTESRWQNQLHQGHSPVFSKNVKKAMAGTNPYELARHESSPSPSKSIAAPPRISSRKPQQPLDMLSPGWPSRADIMSPSVYSRDSTGESPLRKESEGSNCPPGTVVIVSSHSAKSYTLGSSPKKDGAPGPARSSKDWKKWLSKEVSELDLSQDFDMSMTEEWLLKPAGHQREHAEIVGVGDGDDEVVIFKSRPASHNFPNTRPERLTLIEPKQETVGPSDPPGTEEADSGHRATVVSSELPASEGERQTSLRGIKNGIRKTEIPADKHIGTDNNEPKSGNSPNTWESGRNTDRESESASASASPSEPEEKIPVSTLTDKRIRNSRSLQSVHRSLGRSHSSLAHYTTSAEDPVMQQRPTVPTYAAETASTANPPSLRHRPAAAAATAPFYRPRSAFDLRQHRSGDQLRPSAAHLHGGSPVAVPSPTGPTLLPPPPPHHHTHHLRRKPMAVGCRGRAGGHLTPSPTHNPPPGLQEGTDDMMMMHSIMQGPYGHNNNNSSRTNNAAGNIETASTTSSSTPPWVPPPPPPPAAELGRSSLAARQHWNNRGSPSPLALPATGGGGGSGSGLLTTRQSTPALRVTPKLGSMRISISIMAASKRMRHRLL</sequence>
<feature type="compositionally biased region" description="Basic and acidic residues" evidence="1">
    <location>
        <begin position="416"/>
        <end position="430"/>
    </location>
</feature>
<feature type="region of interest" description="Disordered" evidence="1">
    <location>
        <begin position="512"/>
        <end position="681"/>
    </location>
</feature>
<feature type="compositionally biased region" description="Polar residues" evidence="1">
    <location>
        <begin position="18"/>
        <end position="33"/>
    </location>
</feature>
<accession>A0ABR3TX97</accession>
<protein>
    <submittedName>
        <fullName evidence="2">Uncharacterized protein</fullName>
    </submittedName>
</protein>
<organism evidence="2 3">
    <name type="scientific">Diplodia intermedia</name>
    <dbReference type="NCBI Taxonomy" id="856260"/>
    <lineage>
        <taxon>Eukaryota</taxon>
        <taxon>Fungi</taxon>
        <taxon>Dikarya</taxon>
        <taxon>Ascomycota</taxon>
        <taxon>Pezizomycotina</taxon>
        <taxon>Dothideomycetes</taxon>
        <taxon>Dothideomycetes incertae sedis</taxon>
        <taxon>Botryosphaeriales</taxon>
        <taxon>Botryosphaeriaceae</taxon>
        <taxon>Diplodia</taxon>
    </lineage>
</organism>
<proteinExistence type="predicted"/>